<comment type="caution">
    <text evidence="3">The sequence shown here is derived from an EMBL/GenBank/DDBJ whole genome shotgun (WGS) entry which is preliminary data.</text>
</comment>
<evidence type="ECO:0000256" key="1">
    <source>
        <dbReference type="SAM" id="MobiDB-lite"/>
    </source>
</evidence>
<feature type="domain" description="DUF6884" evidence="2">
    <location>
        <begin position="11"/>
        <end position="166"/>
    </location>
</feature>
<keyword evidence="4" id="KW-1185">Reference proteome</keyword>
<dbReference type="InterPro" id="IPR049251">
    <property type="entry name" value="DUF6884"/>
</dbReference>
<evidence type="ECO:0000313" key="4">
    <source>
        <dbReference type="Proteomes" id="UP000011669"/>
    </source>
</evidence>
<dbReference type="InParanoid" id="M0ME20"/>
<protein>
    <recommendedName>
        <fullName evidence="2">DUF6884 domain-containing protein</fullName>
    </recommendedName>
</protein>
<gene>
    <name evidence="3" type="ORF">C449_13427</name>
</gene>
<evidence type="ECO:0000313" key="3">
    <source>
        <dbReference type="EMBL" id="EMA43563.1"/>
    </source>
</evidence>
<feature type="region of interest" description="Disordered" evidence="1">
    <location>
        <begin position="173"/>
        <end position="224"/>
    </location>
</feature>
<proteinExistence type="predicted"/>
<reference evidence="3 4" key="1">
    <citation type="journal article" date="2014" name="PLoS Genet.">
        <title>Phylogenetically driven sequencing of extremely halophilic archaea reveals strategies for static and dynamic osmo-response.</title>
        <authorList>
            <person name="Becker E.A."/>
            <person name="Seitzer P.M."/>
            <person name="Tritt A."/>
            <person name="Larsen D."/>
            <person name="Krusor M."/>
            <person name="Yao A.I."/>
            <person name="Wu D."/>
            <person name="Madern D."/>
            <person name="Eisen J.A."/>
            <person name="Darling A.E."/>
            <person name="Facciotti M.T."/>
        </authorList>
    </citation>
    <scope>NUCLEOTIDE SEQUENCE [LARGE SCALE GENOMIC DNA]</scope>
    <source>
        <strain evidence="3 4">DSM 5350</strain>
    </source>
</reference>
<name>M0ME20_9EURY</name>
<dbReference type="AlphaFoldDB" id="M0ME20"/>
<organism evidence="3 4">
    <name type="scientific">Halococcus saccharolyticus DSM 5350</name>
    <dbReference type="NCBI Taxonomy" id="1227455"/>
    <lineage>
        <taxon>Archaea</taxon>
        <taxon>Methanobacteriati</taxon>
        <taxon>Methanobacteriota</taxon>
        <taxon>Stenosarchaea group</taxon>
        <taxon>Halobacteria</taxon>
        <taxon>Halobacteriales</taxon>
        <taxon>Halococcaceae</taxon>
        <taxon>Halococcus</taxon>
    </lineage>
</organism>
<sequence>MSQTERTETTVLVGCGAEKQNSPTPARDLYTSSYFQKKREYAETVGDSWAILSALYGSLAPQSRTRPYDVTISDYPLDVDERDRAEYATVEEWAESILEGVENRVHNLDRWDDRDPLGRIVILAGQKYVEPLREGLDALADEHGFEVVYPFDDTSGIGDQIGWLTEGIEAAEDRDTGVSAGSEADTGDVEADRGAIPNEDANATENSGPAQADLGGFANRDSGA</sequence>
<dbReference type="OrthoDB" id="206471at2157"/>
<dbReference type="PATRIC" id="fig|1227455.4.peg.2740"/>
<dbReference type="RefSeq" id="WP_006078544.1">
    <property type="nucleotide sequence ID" value="NZ_AOMD01000029.1"/>
</dbReference>
<dbReference type="EMBL" id="AOMD01000029">
    <property type="protein sequence ID" value="EMA43563.1"/>
    <property type="molecule type" value="Genomic_DNA"/>
</dbReference>
<feature type="region of interest" description="Disordered" evidence="1">
    <location>
        <begin position="1"/>
        <end position="27"/>
    </location>
</feature>
<accession>M0ME20</accession>
<dbReference type="Pfam" id="PF21818">
    <property type="entry name" value="DUF6884"/>
    <property type="match status" value="1"/>
</dbReference>
<dbReference type="STRING" id="1227455.C449_13427"/>
<evidence type="ECO:0000259" key="2">
    <source>
        <dbReference type="Pfam" id="PF21818"/>
    </source>
</evidence>
<dbReference type="Proteomes" id="UP000011669">
    <property type="component" value="Unassembled WGS sequence"/>
</dbReference>